<dbReference type="EMBL" id="MU004231">
    <property type="protein sequence ID" value="KAF2673026.1"/>
    <property type="molecule type" value="Genomic_DNA"/>
</dbReference>
<name>A0A6A6UMV4_9PEZI</name>
<feature type="region of interest" description="Disordered" evidence="1">
    <location>
        <begin position="76"/>
        <end position="102"/>
    </location>
</feature>
<gene>
    <name evidence="2" type="ORF">BT63DRAFT_145016</name>
</gene>
<proteinExistence type="predicted"/>
<evidence type="ECO:0000313" key="2">
    <source>
        <dbReference type="EMBL" id="KAF2673026.1"/>
    </source>
</evidence>
<organism evidence="2 3">
    <name type="scientific">Microthyrium microscopicum</name>
    <dbReference type="NCBI Taxonomy" id="703497"/>
    <lineage>
        <taxon>Eukaryota</taxon>
        <taxon>Fungi</taxon>
        <taxon>Dikarya</taxon>
        <taxon>Ascomycota</taxon>
        <taxon>Pezizomycotina</taxon>
        <taxon>Dothideomycetes</taxon>
        <taxon>Dothideomycetes incertae sedis</taxon>
        <taxon>Microthyriales</taxon>
        <taxon>Microthyriaceae</taxon>
        <taxon>Microthyrium</taxon>
    </lineage>
</organism>
<dbReference type="AlphaFoldDB" id="A0A6A6UMV4"/>
<evidence type="ECO:0000256" key="1">
    <source>
        <dbReference type="SAM" id="MobiDB-lite"/>
    </source>
</evidence>
<protein>
    <submittedName>
        <fullName evidence="2">Uncharacterized protein</fullName>
    </submittedName>
</protein>
<accession>A0A6A6UMV4</accession>
<sequence length="433" mass="48037">MGNNDINLSLIGELLHLIENAPPGITARKLMVEHYLSVDATDMAAGAIEELHILSPRDTEVKSWYTAYCKPSISSNHGNSILKKESPPSVQAGKPKPKAVLPESTGLAGKYASFRSRLSSLFQNKPSAGKHNGKQRHSATIKEAKFIDTARNRLSEENAVATETKDKLSKVALAMRADSPNALPMVMKVLEDFIASSSSTPDEPTEAALDKIRDQLAQQVQILKAHLPQYLAIYPDIVFMHMEHEKLKRKYVNDETMLGDLVSDIPRDKFIASEDGYAWDMDELQQAVVAQDGVMRNPLSKHMFTLRDIQLILLHPLGKKLGALQLEQTELKKGVRTQTIEHMERLAYILLEDMADDALESRIAIDEFSAFIATLPASEQQSIEKLRVPAKDSHTGQAFDGSIGKTIRDAKGNKICFHKAGDFIRQAAAHLRQ</sequence>
<reference evidence="2" key="1">
    <citation type="journal article" date="2020" name="Stud. Mycol.">
        <title>101 Dothideomycetes genomes: a test case for predicting lifestyles and emergence of pathogens.</title>
        <authorList>
            <person name="Haridas S."/>
            <person name="Albert R."/>
            <person name="Binder M."/>
            <person name="Bloem J."/>
            <person name="Labutti K."/>
            <person name="Salamov A."/>
            <person name="Andreopoulos B."/>
            <person name="Baker S."/>
            <person name="Barry K."/>
            <person name="Bills G."/>
            <person name="Bluhm B."/>
            <person name="Cannon C."/>
            <person name="Castanera R."/>
            <person name="Culley D."/>
            <person name="Daum C."/>
            <person name="Ezra D."/>
            <person name="Gonzalez J."/>
            <person name="Henrissat B."/>
            <person name="Kuo A."/>
            <person name="Liang C."/>
            <person name="Lipzen A."/>
            <person name="Lutzoni F."/>
            <person name="Magnuson J."/>
            <person name="Mondo S."/>
            <person name="Nolan M."/>
            <person name="Ohm R."/>
            <person name="Pangilinan J."/>
            <person name="Park H.-J."/>
            <person name="Ramirez L."/>
            <person name="Alfaro M."/>
            <person name="Sun H."/>
            <person name="Tritt A."/>
            <person name="Yoshinaga Y."/>
            <person name="Zwiers L.-H."/>
            <person name="Turgeon B."/>
            <person name="Goodwin S."/>
            <person name="Spatafora J."/>
            <person name="Crous P."/>
            <person name="Grigoriev I."/>
        </authorList>
    </citation>
    <scope>NUCLEOTIDE SEQUENCE</scope>
    <source>
        <strain evidence="2">CBS 115976</strain>
    </source>
</reference>
<dbReference type="OrthoDB" id="5379086at2759"/>
<keyword evidence="3" id="KW-1185">Reference proteome</keyword>
<dbReference type="Proteomes" id="UP000799302">
    <property type="component" value="Unassembled WGS sequence"/>
</dbReference>
<evidence type="ECO:0000313" key="3">
    <source>
        <dbReference type="Proteomes" id="UP000799302"/>
    </source>
</evidence>